<dbReference type="AlphaFoldDB" id="A0A1H3FH27"/>
<dbReference type="STRING" id="405436.SAMN05444365_1019"/>
<dbReference type="InterPro" id="IPR010982">
    <property type="entry name" value="Lambda_DNA-bd_dom_sf"/>
</dbReference>
<dbReference type="Gene3D" id="1.10.260.40">
    <property type="entry name" value="lambda repressor-like DNA-binding domains"/>
    <property type="match status" value="1"/>
</dbReference>
<proteinExistence type="predicted"/>
<dbReference type="InterPro" id="IPR001387">
    <property type="entry name" value="Cro/C1-type_HTH"/>
</dbReference>
<gene>
    <name evidence="2" type="ORF">SAMN05444365_1019</name>
</gene>
<dbReference type="RefSeq" id="WP_091552253.1">
    <property type="nucleotide sequence ID" value="NZ_FNPH01000001.1"/>
</dbReference>
<sequence length="265" mass="29193">MGNAADFLIGELRAARVRRGLNQDDLGKMINYSGSHVSAVETGQRAPKPEYVAALDEALDTGGIFTRLLERLASLDSAPPWLREWIEIEREASSLRWFEPAWVPGLLQTEAYARATLAGELLTAEEVEKLVASRLGRQEVLSRERPPLLVVVLDEAVLRRHVYHDAGLMAAQLEHLARCAELPNVQVHVVPADTGMYPGFGGGFIIAETPDGGRVAHADGQLAAQIVDRADDIAMLECRWERIRGDALSRQQSLELIRKAATSWT</sequence>
<dbReference type="InterPro" id="IPR043917">
    <property type="entry name" value="DUF5753"/>
</dbReference>
<keyword evidence="3" id="KW-1185">Reference proteome</keyword>
<evidence type="ECO:0000313" key="3">
    <source>
        <dbReference type="Proteomes" id="UP000242415"/>
    </source>
</evidence>
<organism evidence="2 3">
    <name type="scientific">Micromonospora pattaloongensis</name>
    <dbReference type="NCBI Taxonomy" id="405436"/>
    <lineage>
        <taxon>Bacteria</taxon>
        <taxon>Bacillati</taxon>
        <taxon>Actinomycetota</taxon>
        <taxon>Actinomycetes</taxon>
        <taxon>Micromonosporales</taxon>
        <taxon>Micromonosporaceae</taxon>
        <taxon>Micromonospora</taxon>
    </lineage>
</organism>
<name>A0A1H3FH27_9ACTN</name>
<dbReference type="CDD" id="cd00093">
    <property type="entry name" value="HTH_XRE"/>
    <property type="match status" value="1"/>
</dbReference>
<dbReference type="Pfam" id="PF13560">
    <property type="entry name" value="HTH_31"/>
    <property type="match status" value="1"/>
</dbReference>
<evidence type="ECO:0000259" key="1">
    <source>
        <dbReference type="PROSITE" id="PS50943"/>
    </source>
</evidence>
<dbReference type="Pfam" id="PF19054">
    <property type="entry name" value="DUF5753"/>
    <property type="match status" value="1"/>
</dbReference>
<dbReference type="OrthoDB" id="3422637at2"/>
<protein>
    <submittedName>
        <fullName evidence="2">Helix-turn-helix domain-containing protein</fullName>
    </submittedName>
</protein>
<accession>A0A1H3FH27</accession>
<dbReference type="SUPFAM" id="SSF47413">
    <property type="entry name" value="lambda repressor-like DNA-binding domains"/>
    <property type="match status" value="1"/>
</dbReference>
<evidence type="ECO:0000313" key="2">
    <source>
        <dbReference type="EMBL" id="SDX90342.1"/>
    </source>
</evidence>
<dbReference type="PROSITE" id="PS50943">
    <property type="entry name" value="HTH_CROC1"/>
    <property type="match status" value="1"/>
</dbReference>
<dbReference type="GO" id="GO:0003677">
    <property type="term" value="F:DNA binding"/>
    <property type="evidence" value="ECO:0007669"/>
    <property type="project" value="InterPro"/>
</dbReference>
<feature type="domain" description="HTH cro/C1-type" evidence="1">
    <location>
        <begin position="12"/>
        <end position="65"/>
    </location>
</feature>
<dbReference type="EMBL" id="FNPH01000001">
    <property type="protein sequence ID" value="SDX90342.1"/>
    <property type="molecule type" value="Genomic_DNA"/>
</dbReference>
<dbReference type="SMART" id="SM00530">
    <property type="entry name" value="HTH_XRE"/>
    <property type="match status" value="1"/>
</dbReference>
<dbReference type="Proteomes" id="UP000242415">
    <property type="component" value="Unassembled WGS sequence"/>
</dbReference>
<reference evidence="3" key="1">
    <citation type="submission" date="2016-10" db="EMBL/GenBank/DDBJ databases">
        <authorList>
            <person name="Varghese N."/>
            <person name="Submissions S."/>
        </authorList>
    </citation>
    <scope>NUCLEOTIDE SEQUENCE [LARGE SCALE GENOMIC DNA]</scope>
    <source>
        <strain evidence="3">DSM 45245</strain>
    </source>
</reference>